<keyword evidence="3" id="KW-1185">Reference proteome</keyword>
<feature type="domain" description="RES" evidence="1">
    <location>
        <begin position="16"/>
        <end position="141"/>
    </location>
</feature>
<organism evidence="2 3">
    <name type="scientific">Alkalimonas mucilaginosa</name>
    <dbReference type="NCBI Taxonomy" id="3057676"/>
    <lineage>
        <taxon>Bacteria</taxon>
        <taxon>Pseudomonadati</taxon>
        <taxon>Pseudomonadota</taxon>
        <taxon>Gammaproteobacteria</taxon>
        <taxon>Alkalimonas</taxon>
    </lineage>
</organism>
<evidence type="ECO:0000313" key="3">
    <source>
        <dbReference type="Proteomes" id="UP001339167"/>
    </source>
</evidence>
<dbReference type="EMBL" id="JAUGZK010000009">
    <property type="protein sequence ID" value="MEE2025110.1"/>
    <property type="molecule type" value="Genomic_DNA"/>
</dbReference>
<reference evidence="2 3" key="1">
    <citation type="submission" date="2023-06" db="EMBL/GenBank/DDBJ databases">
        <title>Alkalimonas sp., MEB004 an alkaliphilic bacterium isolated from Lonar Lake, India.</title>
        <authorList>
            <person name="Joshi A."/>
            <person name="Thite S."/>
        </authorList>
    </citation>
    <scope>NUCLEOTIDE SEQUENCE [LARGE SCALE GENOMIC DNA]</scope>
    <source>
        <strain evidence="2 3">MEB004</strain>
    </source>
</reference>
<evidence type="ECO:0000259" key="1">
    <source>
        <dbReference type="SMART" id="SM00953"/>
    </source>
</evidence>
<dbReference type="InterPro" id="IPR014914">
    <property type="entry name" value="RES_dom"/>
</dbReference>
<protein>
    <submittedName>
        <fullName evidence="2">RES family NAD+ phosphorylase</fullName>
    </submittedName>
</protein>
<dbReference type="RefSeq" id="WP_330088449.1">
    <property type="nucleotide sequence ID" value="NZ_JAUGZK010000009.1"/>
</dbReference>
<name>A0ABU7JHH9_9GAMM</name>
<comment type="caution">
    <text evidence="2">The sequence shown here is derived from an EMBL/GenBank/DDBJ whole genome shotgun (WGS) entry which is preliminary data.</text>
</comment>
<dbReference type="SMART" id="SM00953">
    <property type="entry name" value="RES"/>
    <property type="match status" value="1"/>
</dbReference>
<evidence type="ECO:0000313" key="2">
    <source>
        <dbReference type="EMBL" id="MEE2025110.1"/>
    </source>
</evidence>
<dbReference type="Proteomes" id="UP001339167">
    <property type="component" value="Unassembled WGS sequence"/>
</dbReference>
<proteinExistence type="predicted"/>
<gene>
    <name evidence="2" type="ORF">QWF21_12725</name>
</gene>
<dbReference type="Pfam" id="PF08808">
    <property type="entry name" value="RES"/>
    <property type="match status" value="1"/>
</dbReference>
<accession>A0ABU7JHH9</accession>
<sequence>MMLLYRLVHQKWAAQAFDGEGARLYGGRWNSKGNTCIYTAGSEALAILEVLVHLNNRVALKQFRLFQLSLPDDALLSLSSQHLPANWQMQPASAETANIGDSWLQEQASLALVVPSVLAPREHNILLNPAHPDYPACLENRMELDFMPDPRLSR</sequence>